<dbReference type="InterPro" id="IPR047914">
    <property type="entry name" value="TagK-like_C"/>
</dbReference>
<proteinExistence type="predicted"/>
<dbReference type="OrthoDB" id="6516812at2"/>
<organism evidence="1 2">
    <name type="scientific">Izhakiella australiensis</name>
    <dbReference type="NCBI Taxonomy" id="1926881"/>
    <lineage>
        <taxon>Bacteria</taxon>
        <taxon>Pseudomonadati</taxon>
        <taxon>Pseudomonadota</taxon>
        <taxon>Gammaproteobacteria</taxon>
        <taxon>Enterobacterales</taxon>
        <taxon>Erwiniaceae</taxon>
        <taxon>Izhakiella</taxon>
    </lineage>
</organism>
<dbReference type="RefSeq" id="WP_078002507.1">
    <property type="nucleotide sequence ID" value="NZ_MRUL01000005.1"/>
</dbReference>
<dbReference type="STRING" id="1926881.BTJ39_09790"/>
<dbReference type="NCBIfam" id="NF033419">
    <property type="entry name" value="T6SS_TagK_dom"/>
    <property type="match status" value="1"/>
</dbReference>
<comment type="caution">
    <text evidence="1">The sequence shown here is derived from an EMBL/GenBank/DDBJ whole genome shotgun (WGS) entry which is preliminary data.</text>
</comment>
<dbReference type="AlphaFoldDB" id="A0A1S8YMP1"/>
<name>A0A1S8YMP1_9GAMM</name>
<evidence type="ECO:0008006" key="3">
    <source>
        <dbReference type="Google" id="ProtNLM"/>
    </source>
</evidence>
<evidence type="ECO:0000313" key="2">
    <source>
        <dbReference type="Proteomes" id="UP000190667"/>
    </source>
</evidence>
<evidence type="ECO:0000313" key="1">
    <source>
        <dbReference type="EMBL" id="OON40178.1"/>
    </source>
</evidence>
<reference evidence="1 2" key="1">
    <citation type="submission" date="2016-12" db="EMBL/GenBank/DDBJ databases">
        <title>Izhakiella australiana sp. nov. of genus Izhakiella isolated from Australian desert.</title>
        <authorList>
            <person name="Ji M."/>
        </authorList>
    </citation>
    <scope>NUCLEOTIDE SEQUENCE [LARGE SCALE GENOMIC DNA]</scope>
    <source>
        <strain evidence="1 2">D4N98</strain>
    </source>
</reference>
<keyword evidence="2" id="KW-1185">Reference proteome</keyword>
<dbReference type="EMBL" id="MRUL01000005">
    <property type="protein sequence ID" value="OON40178.1"/>
    <property type="molecule type" value="Genomic_DNA"/>
</dbReference>
<gene>
    <name evidence="1" type="ORF">BTJ39_09790</name>
</gene>
<protein>
    <recommendedName>
        <fullName evidence="3">TagK domain-containing protein</fullName>
    </recommendedName>
</protein>
<dbReference type="Proteomes" id="UP000190667">
    <property type="component" value="Unassembled WGS sequence"/>
</dbReference>
<accession>A0A1S8YMP1</accession>
<sequence>MFLSANIILLTINWPPDLPSFSVDGGNNKEGNALYFILSKAGASLNTPTPGEDFLCFYWTDTALMMKNHCHEHVCLINGHIQRPDNVITLQSGVMVQAGTFRLSVTMPDEDKPILSPDIIGDHKDLPELDEFLSHGGHYIPWDESAAHQDDVLKKLAYEYKYFLLWGRNSQEDYENEEKDENYLPERDEFLDSVTDSVKDKTITECIFDNEHLINRVIDEIMSINQPEEPEEQPPDLLTALAPDNMSRIEKHSMPELLYRELYKLGLDSHL</sequence>